<keyword evidence="1" id="KW-0732">Signal</keyword>
<evidence type="ECO:0000256" key="1">
    <source>
        <dbReference type="SAM" id="SignalP"/>
    </source>
</evidence>
<feature type="signal peptide" evidence="1">
    <location>
        <begin position="1"/>
        <end position="32"/>
    </location>
</feature>
<evidence type="ECO:0000313" key="2">
    <source>
        <dbReference type="EMBL" id="MDP9836941.1"/>
    </source>
</evidence>
<evidence type="ECO:0000313" key="3">
    <source>
        <dbReference type="Proteomes" id="UP001241472"/>
    </source>
</evidence>
<dbReference type="EMBL" id="JAUSRF010000004">
    <property type="protein sequence ID" value="MDP9836941.1"/>
    <property type="molecule type" value="Genomic_DNA"/>
</dbReference>
<feature type="chain" id="PRO_5046273396" description="Chalcone isomerase domain-containing protein" evidence="1">
    <location>
        <begin position="33"/>
        <end position="217"/>
    </location>
</feature>
<keyword evidence="3" id="KW-1185">Reference proteome</keyword>
<proteinExistence type="predicted"/>
<organism evidence="2 3">
    <name type="scientific">Neorhizobium huautlense</name>
    <dbReference type="NCBI Taxonomy" id="67774"/>
    <lineage>
        <taxon>Bacteria</taxon>
        <taxon>Pseudomonadati</taxon>
        <taxon>Pseudomonadota</taxon>
        <taxon>Alphaproteobacteria</taxon>
        <taxon>Hyphomicrobiales</taxon>
        <taxon>Rhizobiaceae</taxon>
        <taxon>Rhizobium/Agrobacterium group</taxon>
        <taxon>Neorhizobium</taxon>
    </lineage>
</organism>
<comment type="caution">
    <text evidence="2">The sequence shown here is derived from an EMBL/GenBank/DDBJ whole genome shotgun (WGS) entry which is preliminary data.</text>
</comment>
<dbReference type="Proteomes" id="UP001241472">
    <property type="component" value="Unassembled WGS sequence"/>
</dbReference>
<sequence length="217" mass="24156">MTTVKFHLIASTFAVLLAALTMSAAFSTRLEAAPAQLEKVPLCSRTGYEIYEPPVFIQGERIAIKAFEREEFKGCQKVFAFDDAGETDPFIFAVFLSSERIEASQRDAFAVFITETFRKGQDTNLTIMPERTKGSFREFRFSVAVKGQSAMDGDISRMSFLDVEAGTLVVYSSGPLTVLEALLKTEKGEENAPSLPVRKAMYVKLWHNANLELLNSQ</sequence>
<dbReference type="RefSeq" id="WP_306833164.1">
    <property type="nucleotide sequence ID" value="NZ_JAUSRF010000004.1"/>
</dbReference>
<name>A0ABT9PR44_9HYPH</name>
<accession>A0ABT9PR44</accession>
<evidence type="ECO:0008006" key="4">
    <source>
        <dbReference type="Google" id="ProtNLM"/>
    </source>
</evidence>
<gene>
    <name evidence="2" type="ORF">J2T09_001686</name>
</gene>
<reference evidence="2 3" key="1">
    <citation type="submission" date="2023-07" db="EMBL/GenBank/DDBJ databases">
        <title>Sorghum-associated microbial communities from plants grown in Nebraska, USA.</title>
        <authorList>
            <person name="Schachtman D."/>
        </authorList>
    </citation>
    <scope>NUCLEOTIDE SEQUENCE [LARGE SCALE GENOMIC DNA]</scope>
    <source>
        <strain evidence="2 3">DS1307</strain>
    </source>
</reference>
<protein>
    <recommendedName>
        <fullName evidence="4">Chalcone isomerase domain-containing protein</fullName>
    </recommendedName>
</protein>